<feature type="compositionally biased region" description="Basic and acidic residues" evidence="1">
    <location>
        <begin position="381"/>
        <end position="390"/>
    </location>
</feature>
<organism evidence="2 3">
    <name type="scientific">Mycena albidolilacea</name>
    <dbReference type="NCBI Taxonomy" id="1033008"/>
    <lineage>
        <taxon>Eukaryota</taxon>
        <taxon>Fungi</taxon>
        <taxon>Dikarya</taxon>
        <taxon>Basidiomycota</taxon>
        <taxon>Agaricomycotina</taxon>
        <taxon>Agaricomycetes</taxon>
        <taxon>Agaricomycetidae</taxon>
        <taxon>Agaricales</taxon>
        <taxon>Marasmiineae</taxon>
        <taxon>Mycenaceae</taxon>
        <taxon>Mycena</taxon>
    </lineage>
</organism>
<keyword evidence="3" id="KW-1185">Reference proteome</keyword>
<feature type="compositionally biased region" description="Basic and acidic residues" evidence="1">
    <location>
        <begin position="899"/>
        <end position="913"/>
    </location>
</feature>
<evidence type="ECO:0000313" key="2">
    <source>
        <dbReference type="EMBL" id="KAJ7354491.1"/>
    </source>
</evidence>
<dbReference type="EMBL" id="JARIHO010000010">
    <property type="protein sequence ID" value="KAJ7354491.1"/>
    <property type="molecule type" value="Genomic_DNA"/>
</dbReference>
<feature type="region of interest" description="Disordered" evidence="1">
    <location>
        <begin position="427"/>
        <end position="480"/>
    </location>
</feature>
<feature type="compositionally biased region" description="Low complexity" evidence="1">
    <location>
        <begin position="296"/>
        <end position="315"/>
    </location>
</feature>
<feature type="compositionally biased region" description="Polar residues" evidence="1">
    <location>
        <begin position="1"/>
        <end position="19"/>
    </location>
</feature>
<proteinExistence type="predicted"/>
<comment type="caution">
    <text evidence="2">The sequence shown here is derived from an EMBL/GenBank/DDBJ whole genome shotgun (WGS) entry which is preliminary data.</text>
</comment>
<dbReference type="Proteomes" id="UP001218218">
    <property type="component" value="Unassembled WGS sequence"/>
</dbReference>
<feature type="region of interest" description="Disordered" evidence="1">
    <location>
        <begin position="893"/>
        <end position="940"/>
    </location>
</feature>
<feature type="compositionally biased region" description="Acidic residues" evidence="1">
    <location>
        <begin position="258"/>
        <end position="271"/>
    </location>
</feature>
<feature type="region of interest" description="Disordered" evidence="1">
    <location>
        <begin position="99"/>
        <end position="283"/>
    </location>
</feature>
<gene>
    <name evidence="2" type="ORF">DFH08DRAFT_804390</name>
</gene>
<evidence type="ECO:0000313" key="3">
    <source>
        <dbReference type="Proteomes" id="UP001218218"/>
    </source>
</evidence>
<evidence type="ECO:0000256" key="1">
    <source>
        <dbReference type="SAM" id="MobiDB-lite"/>
    </source>
</evidence>
<feature type="compositionally biased region" description="Acidic residues" evidence="1">
    <location>
        <begin position="112"/>
        <end position="124"/>
    </location>
</feature>
<feature type="compositionally biased region" description="Pro residues" evidence="1">
    <location>
        <begin position="465"/>
        <end position="477"/>
    </location>
</feature>
<feature type="region of interest" description="Disordered" evidence="1">
    <location>
        <begin position="296"/>
        <end position="414"/>
    </location>
</feature>
<feature type="compositionally biased region" description="Low complexity" evidence="1">
    <location>
        <begin position="323"/>
        <end position="342"/>
    </location>
</feature>
<feature type="compositionally biased region" description="Low complexity" evidence="1">
    <location>
        <begin position="154"/>
        <end position="163"/>
    </location>
</feature>
<name>A0AAD7ABY9_9AGAR</name>
<feature type="compositionally biased region" description="Polar residues" evidence="1">
    <location>
        <begin position="213"/>
        <end position="225"/>
    </location>
</feature>
<sequence>MANTRSSHTAATVPAANTRSGRRIAASRLPTRNVRVKPPSQKKLSTKKTTPEKVPAPTEVLEAVPTDDEPEGNKNVIDTASNEIVATVEDNEKGFLSVIDTAPAKAPKAVPGDDEQEYDEETIDSDVGGGDGSRPQPSHANSPLPASSPPPALSSPLVSSTRSPIPPSAPPPVPTRPLPCRKSPRSTTVPWPATGDVNDNMFSLTHRRVPRRTASSEPQLSSDNLWESVGSEPKLNSDNLDEVGVGRQGQRGQLDNGDCTDIEDEGGEDAFADYTSFNYDEPDNMGKVFAHCGRYTSPTNPRLPPSSSSSYASPTSPRPPPSASSRSHQTTILPTPTTIAPAPDSPRCSPPRTRSGGIQARPLPERSPSHSQDLSSDDSTEEYRRTQEAKRRLKAARVAHRHSPAAASTADDEEDLQNYLVEVGTHGFGEKDAKGEKSTTKKSKRKSKVKAGTATDGKGKGRAAPPVPVSDPEPTDPNPDEVMEEDLMERGYAPGPGEYDVKVAALALLCNKDPATLCRTITPHELHNTLAWNMYLAHHALHHPKRPDVSVTQYNIDARTVFEALLPGLSKAEMGKTPLVLEHLPWLQSWLKKLNTNHIENLRAKGQYKAQAKKAVKPLIQIAKQLSNTWGIHIFAVTIDPHDRESFAFGGSCEMEQVRRGDDSSIIGFVRDLETKIRFGKIMGNCLSLLTAEQVQTATMVWNEKFLDLAFRGKFRLINYPIALENIGQVIGAEQFNTKAPNVKEYNSFMPVLERTAEQGTTEDPEGKPVIRIVAWDPAERSRELDELGEVPLVMSTDRRCLWSVQHSPAYGAALAETADQTTKRQALRRAEKRKADSSVTSSVTFRQCPIPIPQGGSWRYRTTPSFPHHAHPDRYGIATGRESALAHRLQPSPVVDTPDVRPAKCHRTDNNGRDTVAQTHVGSCKRKHSPASPGDRDAEKPPIAMQLAINDQQSELFYATKFQPVPRTRLQDRHTYYFNTDEKKWRPIPEGMEPVLLSREDLEKCLKAKIVLDLFE</sequence>
<feature type="compositionally biased region" description="Basic residues" evidence="1">
    <location>
        <begin position="440"/>
        <end position="449"/>
    </location>
</feature>
<feature type="compositionally biased region" description="Low complexity" evidence="1">
    <location>
        <begin position="243"/>
        <end position="253"/>
    </location>
</feature>
<reference evidence="2" key="1">
    <citation type="submission" date="2023-03" db="EMBL/GenBank/DDBJ databases">
        <title>Massive genome expansion in bonnet fungi (Mycena s.s.) driven by repeated elements and novel gene families across ecological guilds.</title>
        <authorList>
            <consortium name="Lawrence Berkeley National Laboratory"/>
            <person name="Harder C.B."/>
            <person name="Miyauchi S."/>
            <person name="Viragh M."/>
            <person name="Kuo A."/>
            <person name="Thoen E."/>
            <person name="Andreopoulos B."/>
            <person name="Lu D."/>
            <person name="Skrede I."/>
            <person name="Drula E."/>
            <person name="Henrissat B."/>
            <person name="Morin E."/>
            <person name="Kohler A."/>
            <person name="Barry K."/>
            <person name="LaButti K."/>
            <person name="Morin E."/>
            <person name="Salamov A."/>
            <person name="Lipzen A."/>
            <person name="Mereny Z."/>
            <person name="Hegedus B."/>
            <person name="Baldrian P."/>
            <person name="Stursova M."/>
            <person name="Weitz H."/>
            <person name="Taylor A."/>
            <person name="Grigoriev I.V."/>
            <person name="Nagy L.G."/>
            <person name="Martin F."/>
            <person name="Kauserud H."/>
        </authorList>
    </citation>
    <scope>NUCLEOTIDE SEQUENCE</scope>
    <source>
        <strain evidence="2">CBHHK002</strain>
    </source>
</reference>
<accession>A0AAD7ABY9</accession>
<feature type="compositionally biased region" description="Basic and acidic residues" evidence="1">
    <location>
        <begin position="428"/>
        <end position="439"/>
    </location>
</feature>
<protein>
    <submittedName>
        <fullName evidence="2">Uncharacterized protein</fullName>
    </submittedName>
</protein>
<feature type="compositionally biased region" description="Basic residues" evidence="1">
    <location>
        <begin position="391"/>
        <end position="403"/>
    </location>
</feature>
<dbReference type="AlphaFoldDB" id="A0AAD7ABY9"/>
<feature type="compositionally biased region" description="Pro residues" evidence="1">
    <location>
        <begin position="164"/>
        <end position="177"/>
    </location>
</feature>
<feature type="region of interest" description="Disordered" evidence="1">
    <location>
        <begin position="1"/>
        <end position="78"/>
    </location>
</feature>